<dbReference type="InterPro" id="IPR022243">
    <property type="entry name" value="DUF3768"/>
</dbReference>
<protein>
    <recommendedName>
        <fullName evidence="3">DUF3768 domain-containing protein</fullName>
    </recommendedName>
</protein>
<keyword evidence="2" id="KW-1185">Reference proteome</keyword>
<reference evidence="1 2" key="1">
    <citation type="submission" date="2016-11" db="EMBL/GenBank/DDBJ databases">
        <authorList>
            <person name="Jaros S."/>
            <person name="Januszkiewicz K."/>
            <person name="Wedrychowicz H."/>
        </authorList>
    </citation>
    <scope>NUCLEOTIDE SEQUENCE [LARGE SCALE GENOMIC DNA]</scope>
    <source>
        <strain evidence="1 2">DSM 19436</strain>
    </source>
</reference>
<dbReference type="Pfam" id="PF12599">
    <property type="entry name" value="DUF3768"/>
    <property type="match status" value="1"/>
</dbReference>
<dbReference type="STRING" id="1122133.SAMN02745157_1606"/>
<evidence type="ECO:0000313" key="1">
    <source>
        <dbReference type="EMBL" id="SHF08745.1"/>
    </source>
</evidence>
<dbReference type="Proteomes" id="UP000184485">
    <property type="component" value="Unassembled WGS sequence"/>
</dbReference>
<dbReference type="OrthoDB" id="1495368at2"/>
<sequence>MNKFSYDHRNPRIAAPARLERIRRLNDALRTQHRGGSVVVTDGVAALGFEAVQAISTAIAGFDAFDTGNDPYGERDFGSIEFEGKKVFFKIDYYDRSLRLHSPDPADPKVTARVMTVMLANEY</sequence>
<dbReference type="EMBL" id="FQUP01000001">
    <property type="protein sequence ID" value="SHF08745.1"/>
    <property type="molecule type" value="Genomic_DNA"/>
</dbReference>
<dbReference type="AlphaFoldDB" id="A0A1M4YSJ3"/>
<gene>
    <name evidence="1" type="ORF">SAMN02745157_1606</name>
</gene>
<organism evidence="1 2">
    <name type="scientific">Kaistia soli DSM 19436</name>
    <dbReference type="NCBI Taxonomy" id="1122133"/>
    <lineage>
        <taxon>Bacteria</taxon>
        <taxon>Pseudomonadati</taxon>
        <taxon>Pseudomonadota</taxon>
        <taxon>Alphaproteobacteria</taxon>
        <taxon>Hyphomicrobiales</taxon>
        <taxon>Kaistiaceae</taxon>
        <taxon>Kaistia</taxon>
    </lineage>
</organism>
<accession>A0A1M4YSJ3</accession>
<proteinExistence type="predicted"/>
<evidence type="ECO:0000313" key="2">
    <source>
        <dbReference type="Proteomes" id="UP000184485"/>
    </source>
</evidence>
<name>A0A1M4YSJ3_9HYPH</name>
<evidence type="ECO:0008006" key="3">
    <source>
        <dbReference type="Google" id="ProtNLM"/>
    </source>
</evidence>